<feature type="domain" description="Glycosyl transferase family 1" evidence="1">
    <location>
        <begin position="192"/>
        <end position="356"/>
    </location>
</feature>
<keyword evidence="3" id="KW-0808">Transferase</keyword>
<dbReference type="AlphaFoldDB" id="A0A3E2TU55"/>
<dbReference type="RefSeq" id="WP_117450057.1">
    <property type="nucleotide sequence ID" value="NZ_QVES01000017.1"/>
</dbReference>
<dbReference type="InterPro" id="IPR050194">
    <property type="entry name" value="Glycosyltransferase_grp1"/>
</dbReference>
<dbReference type="InterPro" id="IPR001296">
    <property type="entry name" value="Glyco_trans_1"/>
</dbReference>
<dbReference type="Gene3D" id="3.40.50.2000">
    <property type="entry name" value="Glycogen Phosphorylase B"/>
    <property type="match status" value="2"/>
</dbReference>
<dbReference type="CDD" id="cd03808">
    <property type="entry name" value="GT4_CapM-like"/>
    <property type="match status" value="1"/>
</dbReference>
<dbReference type="SUPFAM" id="SSF53756">
    <property type="entry name" value="UDP-Glycosyltransferase/glycogen phosphorylase"/>
    <property type="match status" value="1"/>
</dbReference>
<dbReference type="InterPro" id="IPR028098">
    <property type="entry name" value="Glyco_trans_4-like_N"/>
</dbReference>
<dbReference type="Proteomes" id="UP000260782">
    <property type="component" value="Unassembled WGS sequence"/>
</dbReference>
<dbReference type="PANTHER" id="PTHR45947:SF3">
    <property type="entry name" value="SULFOQUINOVOSYL TRANSFERASE SQD2"/>
    <property type="match status" value="1"/>
</dbReference>
<gene>
    <name evidence="3" type="ORF">DWZ25_12435</name>
</gene>
<dbReference type="Pfam" id="PF00534">
    <property type="entry name" value="Glycos_transf_1"/>
    <property type="match status" value="1"/>
</dbReference>
<evidence type="ECO:0000259" key="1">
    <source>
        <dbReference type="Pfam" id="PF00534"/>
    </source>
</evidence>
<evidence type="ECO:0000313" key="4">
    <source>
        <dbReference type="Proteomes" id="UP000260782"/>
    </source>
</evidence>
<protein>
    <submittedName>
        <fullName evidence="3">Glycosyltransferase family 1 protein</fullName>
    </submittedName>
</protein>
<dbReference type="PANTHER" id="PTHR45947">
    <property type="entry name" value="SULFOQUINOVOSYL TRANSFERASE SQD2"/>
    <property type="match status" value="1"/>
</dbReference>
<dbReference type="EMBL" id="QVES01000017">
    <property type="protein sequence ID" value="RGB83193.1"/>
    <property type="molecule type" value="Genomic_DNA"/>
</dbReference>
<accession>A0A3E2TU55</accession>
<sequence length="387" mass="43311">MKKKALIVVNLAGFLHFLWNDIATLQEMGYEVSVAMNENSAAGPNLIEIPKLEEMGIAHYQVEFDTKSPVSTQNIQAYKQLKLILKTNKYDLIHCHTPIVGILTRMAARKYRKTGTIVIYTTHGFTFTDKSSKKNWIVYFTAEKLMSRFCDAIITINHEDYNNAKKMHCPKTYIIPSVGLDNHRFANLRINRDEYRASFGVNSKDHMILAVGELSSRKNQKIIIEALGTLDRKEQYIFVICGTAVVNSTIEEELKETASKLGVRIFLAGHRLDIPEINACADVAVIPSVREGFGMTGVEALASGVPVVGSDVQGIREYVIPGKTGYLCDPYDAHQFADAIEKIVNLPSEERAKMVIACKEKAKEFDVSKSIAAMKNIYQEVLCHDGK</sequence>
<proteinExistence type="predicted"/>
<dbReference type="Pfam" id="PF13439">
    <property type="entry name" value="Glyco_transf_4"/>
    <property type="match status" value="1"/>
</dbReference>
<evidence type="ECO:0000259" key="2">
    <source>
        <dbReference type="Pfam" id="PF13439"/>
    </source>
</evidence>
<reference evidence="3 4" key="1">
    <citation type="submission" date="2018-08" db="EMBL/GenBank/DDBJ databases">
        <title>A genome reference for cultivated species of the human gut microbiota.</title>
        <authorList>
            <person name="Zou Y."/>
            <person name="Xue W."/>
            <person name="Luo G."/>
        </authorList>
    </citation>
    <scope>NUCLEOTIDE SEQUENCE [LARGE SCALE GENOMIC DNA]</scope>
    <source>
        <strain evidence="3 4">AF31-14AC</strain>
    </source>
</reference>
<evidence type="ECO:0000313" key="3">
    <source>
        <dbReference type="EMBL" id="RGB83193.1"/>
    </source>
</evidence>
<dbReference type="GO" id="GO:0016757">
    <property type="term" value="F:glycosyltransferase activity"/>
    <property type="evidence" value="ECO:0007669"/>
    <property type="project" value="InterPro"/>
</dbReference>
<name>A0A3E2TU55_9FIRM</name>
<feature type="domain" description="Glycosyltransferase subfamily 4-like N-terminal" evidence="2">
    <location>
        <begin position="24"/>
        <end position="176"/>
    </location>
</feature>
<organism evidence="3 4">
    <name type="scientific">Faecalibacterium prausnitzii</name>
    <dbReference type="NCBI Taxonomy" id="853"/>
    <lineage>
        <taxon>Bacteria</taxon>
        <taxon>Bacillati</taxon>
        <taxon>Bacillota</taxon>
        <taxon>Clostridia</taxon>
        <taxon>Eubacteriales</taxon>
        <taxon>Oscillospiraceae</taxon>
        <taxon>Faecalibacterium</taxon>
    </lineage>
</organism>
<comment type="caution">
    <text evidence="3">The sequence shown here is derived from an EMBL/GenBank/DDBJ whole genome shotgun (WGS) entry which is preliminary data.</text>
</comment>